<feature type="domain" description="Arc-like DNA binding" evidence="1">
    <location>
        <begin position="7"/>
        <end position="47"/>
    </location>
</feature>
<reference evidence="2" key="1">
    <citation type="submission" date="2020-07" db="EMBL/GenBank/DDBJ databases">
        <title>Clinical and genomic characterization of carbapenemase-producing Enterobacterales causing secondary infections during the COVID-19 crisis at a New York City hospital.</title>
        <authorList>
            <person name="Gomez-Simmonds A."/>
            <person name="Annavajhala M.K."/>
            <person name="Uhlemann A.-C."/>
        </authorList>
    </citation>
    <scope>NUCLEOTIDE SEQUENCE</scope>
    <source>
        <strain evidence="2">KP1828</strain>
    </source>
</reference>
<dbReference type="Proteomes" id="UP000623974">
    <property type="component" value="Unassembled WGS sequence"/>
</dbReference>
<gene>
    <name evidence="2" type="ORF">IE980_05735</name>
</gene>
<dbReference type="SUPFAM" id="SSF47598">
    <property type="entry name" value="Ribbon-helix-helix"/>
    <property type="match status" value="1"/>
</dbReference>
<dbReference type="EMBL" id="JACXSX010000001">
    <property type="protein sequence ID" value="MBD3743631.1"/>
    <property type="molecule type" value="Genomic_DNA"/>
</dbReference>
<evidence type="ECO:0000313" key="2">
    <source>
        <dbReference type="EMBL" id="MBD3743631.1"/>
    </source>
</evidence>
<accession>A0A927HXA0</accession>
<dbReference type="Gene3D" id="1.10.1220.10">
    <property type="entry name" value="Met repressor-like"/>
    <property type="match status" value="1"/>
</dbReference>
<comment type="caution">
    <text evidence="2">The sequence shown here is derived from an EMBL/GenBank/DDBJ whole genome shotgun (WGS) entry which is preliminary data.</text>
</comment>
<dbReference type="InterPro" id="IPR013321">
    <property type="entry name" value="Arc_rbn_hlx_hlx"/>
</dbReference>
<evidence type="ECO:0000313" key="3">
    <source>
        <dbReference type="Proteomes" id="UP000623974"/>
    </source>
</evidence>
<proteinExistence type="predicted"/>
<keyword evidence="2" id="KW-0238">DNA-binding</keyword>
<protein>
    <submittedName>
        <fullName evidence="2">Arc family DNA-binding protein</fullName>
    </submittedName>
</protein>
<organism evidence="2 3">
    <name type="scientific">Klebsiella pneumoniae</name>
    <dbReference type="NCBI Taxonomy" id="573"/>
    <lineage>
        <taxon>Bacteria</taxon>
        <taxon>Pseudomonadati</taxon>
        <taxon>Pseudomonadota</taxon>
        <taxon>Gammaproteobacteria</taxon>
        <taxon>Enterobacterales</taxon>
        <taxon>Enterobacteriaceae</taxon>
        <taxon>Klebsiella/Raoultella group</taxon>
        <taxon>Klebsiella</taxon>
        <taxon>Klebsiella pneumoniae complex</taxon>
    </lineage>
</organism>
<dbReference type="Pfam" id="PF03869">
    <property type="entry name" value="Arc"/>
    <property type="match status" value="1"/>
</dbReference>
<dbReference type="InterPro" id="IPR005569">
    <property type="entry name" value="Arc_DNA-bd_dom"/>
</dbReference>
<sequence>MSEKPVREYDKFMLRFPDGMRDAIAERAKRNGRSMNSEIVQILQDTLEGGFTLQMDTEFGKVYNDLISTEVKTSEDFDKNNERIDWLIDQLVWKIDTDAAKLRELMNLRKIANESKNPPDGGF</sequence>
<dbReference type="AlphaFoldDB" id="A0A927HXA0"/>
<dbReference type="GO" id="GO:0043565">
    <property type="term" value="F:sequence-specific DNA binding"/>
    <property type="evidence" value="ECO:0007669"/>
    <property type="project" value="UniProtKB-ARBA"/>
</dbReference>
<name>A0A927HXA0_KLEPN</name>
<dbReference type="GO" id="GO:0006355">
    <property type="term" value="P:regulation of DNA-templated transcription"/>
    <property type="evidence" value="ECO:0007669"/>
    <property type="project" value="InterPro"/>
</dbReference>
<dbReference type="InterPro" id="IPR010985">
    <property type="entry name" value="Ribbon_hlx_hlx"/>
</dbReference>
<evidence type="ECO:0000259" key="1">
    <source>
        <dbReference type="Pfam" id="PF03869"/>
    </source>
</evidence>